<name>A0ABQ4X5S0_9ASTR</name>
<reference evidence="1" key="1">
    <citation type="journal article" date="2022" name="Int. J. Mol. Sci.">
        <title>Draft Genome of Tanacetum Coccineum: Genomic Comparison of Closely Related Tanacetum-Family Plants.</title>
        <authorList>
            <person name="Yamashiro T."/>
            <person name="Shiraishi A."/>
            <person name="Nakayama K."/>
            <person name="Satake H."/>
        </authorList>
    </citation>
    <scope>NUCLEOTIDE SEQUENCE</scope>
</reference>
<proteinExistence type="predicted"/>
<reference evidence="1" key="2">
    <citation type="submission" date="2022-01" db="EMBL/GenBank/DDBJ databases">
        <authorList>
            <person name="Yamashiro T."/>
            <person name="Shiraishi A."/>
            <person name="Satake H."/>
            <person name="Nakayama K."/>
        </authorList>
    </citation>
    <scope>NUCLEOTIDE SEQUENCE</scope>
</reference>
<comment type="caution">
    <text evidence="1">The sequence shown here is derived from an EMBL/GenBank/DDBJ whole genome shotgun (WGS) entry which is preliminary data.</text>
</comment>
<dbReference type="Proteomes" id="UP001151760">
    <property type="component" value="Unassembled WGS sequence"/>
</dbReference>
<evidence type="ECO:0000313" key="1">
    <source>
        <dbReference type="EMBL" id="GJS60335.1"/>
    </source>
</evidence>
<protein>
    <submittedName>
        <fullName evidence="1">Uncharacterized protein</fullName>
    </submittedName>
</protein>
<dbReference type="EMBL" id="BQNB010009214">
    <property type="protein sequence ID" value="GJS60335.1"/>
    <property type="molecule type" value="Genomic_DNA"/>
</dbReference>
<accession>A0ABQ4X5S0</accession>
<sequence length="161" mass="18699">MTESRNIPRRLHEHYYRVENDEVVKLTFNSGKNKEGDGMKIPDWMLTEEMKHTAHYQMYATVFQVDVSTTHAPRKPTIIRFRVRSQPDPETPIPIAAEIDIDSLNETTRLSIAGQRSLEDLEAQQNVEKFQEHITDEDLDQILEGNENVDTDEFVDEILNS</sequence>
<keyword evidence="2" id="KW-1185">Reference proteome</keyword>
<gene>
    <name evidence="1" type="ORF">Tco_0655119</name>
</gene>
<evidence type="ECO:0000313" key="2">
    <source>
        <dbReference type="Proteomes" id="UP001151760"/>
    </source>
</evidence>
<organism evidence="1 2">
    <name type="scientific">Tanacetum coccineum</name>
    <dbReference type="NCBI Taxonomy" id="301880"/>
    <lineage>
        <taxon>Eukaryota</taxon>
        <taxon>Viridiplantae</taxon>
        <taxon>Streptophyta</taxon>
        <taxon>Embryophyta</taxon>
        <taxon>Tracheophyta</taxon>
        <taxon>Spermatophyta</taxon>
        <taxon>Magnoliopsida</taxon>
        <taxon>eudicotyledons</taxon>
        <taxon>Gunneridae</taxon>
        <taxon>Pentapetalae</taxon>
        <taxon>asterids</taxon>
        <taxon>campanulids</taxon>
        <taxon>Asterales</taxon>
        <taxon>Asteraceae</taxon>
        <taxon>Asteroideae</taxon>
        <taxon>Anthemideae</taxon>
        <taxon>Anthemidinae</taxon>
        <taxon>Tanacetum</taxon>
    </lineage>
</organism>